<proteinExistence type="predicted"/>
<feature type="signal peptide" evidence="1">
    <location>
        <begin position="1"/>
        <end position="20"/>
    </location>
</feature>
<protein>
    <submittedName>
        <fullName evidence="2">Uncharacterized protein</fullName>
    </submittedName>
</protein>
<accession>A0A7J6N458</accession>
<dbReference type="EMBL" id="JAAPAO010000001">
    <property type="protein sequence ID" value="KAF4678347.1"/>
    <property type="molecule type" value="Genomic_DNA"/>
</dbReference>
<feature type="chain" id="PRO_5029745076" evidence="1">
    <location>
        <begin position="21"/>
        <end position="190"/>
    </location>
</feature>
<evidence type="ECO:0000256" key="1">
    <source>
        <dbReference type="SAM" id="SignalP"/>
    </source>
</evidence>
<organism evidence="2 3">
    <name type="scientific">Perkinsus chesapeaki</name>
    <name type="common">Clam parasite</name>
    <name type="synonym">Perkinsus andrewsi</name>
    <dbReference type="NCBI Taxonomy" id="330153"/>
    <lineage>
        <taxon>Eukaryota</taxon>
        <taxon>Sar</taxon>
        <taxon>Alveolata</taxon>
        <taxon>Perkinsozoa</taxon>
        <taxon>Perkinsea</taxon>
        <taxon>Perkinsida</taxon>
        <taxon>Perkinsidae</taxon>
        <taxon>Perkinsus</taxon>
    </lineage>
</organism>
<name>A0A7J6N458_PERCH</name>
<dbReference type="Proteomes" id="UP000591131">
    <property type="component" value="Unassembled WGS sequence"/>
</dbReference>
<keyword evidence="1" id="KW-0732">Signal</keyword>
<evidence type="ECO:0000313" key="2">
    <source>
        <dbReference type="EMBL" id="KAF4678347.1"/>
    </source>
</evidence>
<keyword evidence="3" id="KW-1185">Reference proteome</keyword>
<reference evidence="2 3" key="1">
    <citation type="submission" date="2020-04" db="EMBL/GenBank/DDBJ databases">
        <title>Perkinsus chesapeaki whole genome sequence.</title>
        <authorList>
            <person name="Bogema D.R."/>
        </authorList>
    </citation>
    <scope>NUCLEOTIDE SEQUENCE [LARGE SCALE GENOMIC DNA]</scope>
    <source>
        <strain evidence="2">ATCC PRA-425</strain>
    </source>
</reference>
<evidence type="ECO:0000313" key="3">
    <source>
        <dbReference type="Proteomes" id="UP000591131"/>
    </source>
</evidence>
<sequence>MRFFLTLVVFITQAILTSVAQRSGSYSATLGEARLTLDVTKDKTVRFTVSKDDRQFVDGGYPLTRLDKFEYAINFDVALATNTPPRGYYNNCTVDECFYSLLFPENWQLSPSVSVYATCGHKILYNGNLPYKFSQGSPEAISLVQESQHLQDFLANYHLDKEDWKELKYDGFKGLIIVKVNGTEIPHVHN</sequence>
<gene>
    <name evidence="2" type="ORF">FOL47_000076</name>
</gene>
<comment type="caution">
    <text evidence="2">The sequence shown here is derived from an EMBL/GenBank/DDBJ whole genome shotgun (WGS) entry which is preliminary data.</text>
</comment>
<dbReference type="AlphaFoldDB" id="A0A7J6N458"/>